<keyword evidence="2" id="KW-1185">Reference proteome</keyword>
<protein>
    <submittedName>
        <fullName evidence="1">12744_t:CDS:1</fullName>
    </submittedName>
</protein>
<evidence type="ECO:0000313" key="2">
    <source>
        <dbReference type="Proteomes" id="UP000789405"/>
    </source>
</evidence>
<comment type="caution">
    <text evidence="1">The sequence shown here is derived from an EMBL/GenBank/DDBJ whole genome shotgun (WGS) entry which is preliminary data.</text>
</comment>
<evidence type="ECO:0000313" key="1">
    <source>
        <dbReference type="EMBL" id="CAG8646676.1"/>
    </source>
</evidence>
<name>A0A9N9GZN2_9GLOM</name>
<reference evidence="1" key="1">
    <citation type="submission" date="2021-06" db="EMBL/GenBank/DDBJ databases">
        <authorList>
            <person name="Kallberg Y."/>
            <person name="Tangrot J."/>
            <person name="Rosling A."/>
        </authorList>
    </citation>
    <scope>NUCLEOTIDE SEQUENCE</scope>
    <source>
        <strain evidence="1">MA453B</strain>
    </source>
</reference>
<organism evidence="1 2">
    <name type="scientific">Dentiscutata erythropus</name>
    <dbReference type="NCBI Taxonomy" id="1348616"/>
    <lineage>
        <taxon>Eukaryota</taxon>
        <taxon>Fungi</taxon>
        <taxon>Fungi incertae sedis</taxon>
        <taxon>Mucoromycota</taxon>
        <taxon>Glomeromycotina</taxon>
        <taxon>Glomeromycetes</taxon>
        <taxon>Diversisporales</taxon>
        <taxon>Gigasporaceae</taxon>
        <taxon>Dentiscutata</taxon>
    </lineage>
</organism>
<sequence length="163" mass="19230">MSNEEIFQNFYSNPFVDYAATFTQDQANANLLDIHNASYMGCFESHAYNHGYPMDYLYKEWSAGFIQDCNDQSNELKWSTGITQEYENKIHTSDKKNENPESLVSRPSWQKYINIGDYFEDDYYGVSCKHCPYNWAHAKLQLLKQHLACKCSNIHRKLKRLIR</sequence>
<proteinExistence type="predicted"/>
<gene>
    <name evidence="1" type="ORF">DERYTH_LOCUS9956</name>
</gene>
<dbReference type="EMBL" id="CAJVPY010005602">
    <property type="protein sequence ID" value="CAG8646676.1"/>
    <property type="molecule type" value="Genomic_DNA"/>
</dbReference>
<dbReference type="Proteomes" id="UP000789405">
    <property type="component" value="Unassembled WGS sequence"/>
</dbReference>
<accession>A0A9N9GZN2</accession>
<dbReference type="AlphaFoldDB" id="A0A9N9GZN2"/>